<dbReference type="FunFam" id="3.40.50.300:FF:000205">
    <property type="entry name" value="ABC transporter B family member 4"/>
    <property type="match status" value="2"/>
</dbReference>
<evidence type="ECO:0000256" key="1">
    <source>
        <dbReference type="ARBA" id="ARBA00004141"/>
    </source>
</evidence>
<dbReference type="InterPro" id="IPR003593">
    <property type="entry name" value="AAA+_ATPase"/>
</dbReference>
<evidence type="ECO:0000256" key="7">
    <source>
        <dbReference type="ARBA" id="ARBA00022840"/>
    </source>
</evidence>
<evidence type="ECO:0000256" key="12">
    <source>
        <dbReference type="SAM" id="Phobius"/>
    </source>
</evidence>
<dbReference type="InterPro" id="IPR027417">
    <property type="entry name" value="P-loop_NTPase"/>
</dbReference>
<dbReference type="GO" id="GO:0005743">
    <property type="term" value="C:mitochondrial inner membrane"/>
    <property type="evidence" value="ECO:0007669"/>
    <property type="project" value="TreeGrafter"/>
</dbReference>
<keyword evidence="6" id="KW-0547">Nucleotide-binding</keyword>
<evidence type="ECO:0000256" key="5">
    <source>
        <dbReference type="ARBA" id="ARBA00022737"/>
    </source>
</evidence>
<keyword evidence="5" id="KW-0677">Repeat</keyword>
<evidence type="ECO:0000259" key="13">
    <source>
        <dbReference type="PROSITE" id="PS50893"/>
    </source>
</evidence>
<dbReference type="CDD" id="cd18578">
    <property type="entry name" value="ABC_6TM_Pgp_ABCB1_D2_like"/>
    <property type="match status" value="1"/>
</dbReference>
<proteinExistence type="inferred from homology"/>
<evidence type="ECO:0000256" key="4">
    <source>
        <dbReference type="ARBA" id="ARBA00022692"/>
    </source>
</evidence>
<feature type="transmembrane region" description="Helical" evidence="12">
    <location>
        <begin position="913"/>
        <end position="935"/>
    </location>
</feature>
<dbReference type="SMART" id="SM00382">
    <property type="entry name" value="AAA"/>
    <property type="match status" value="2"/>
</dbReference>
<dbReference type="InterPro" id="IPR039421">
    <property type="entry name" value="Type_1_exporter"/>
</dbReference>
<gene>
    <name evidence="15" type="ORF">J5N97_024961</name>
</gene>
<keyword evidence="8 12" id="KW-1133">Transmembrane helix</keyword>
<comment type="subcellular location">
    <subcellularLocation>
        <location evidence="1">Membrane</location>
        <topology evidence="1">Multi-pass membrane protein</topology>
    </subcellularLocation>
</comment>
<evidence type="ECO:0000256" key="10">
    <source>
        <dbReference type="ARBA" id="ARBA00023180"/>
    </source>
</evidence>
<dbReference type="Gene3D" id="1.20.1560.10">
    <property type="entry name" value="ABC transporter type 1, transmembrane domain"/>
    <property type="match status" value="1"/>
</dbReference>
<dbReference type="PANTHER" id="PTHR43394:SF16">
    <property type="entry name" value="ABC TRANSPORTER B FAMILY MEMBER 4-LIKE ISOFORM X1"/>
    <property type="match status" value="1"/>
</dbReference>
<dbReference type="InterPro" id="IPR036640">
    <property type="entry name" value="ABC1_TM_sf"/>
</dbReference>
<evidence type="ECO:0000313" key="16">
    <source>
        <dbReference type="Proteomes" id="UP001085076"/>
    </source>
</evidence>
<feature type="transmembrane region" description="Helical" evidence="12">
    <location>
        <begin position="326"/>
        <end position="347"/>
    </location>
</feature>
<evidence type="ECO:0000256" key="8">
    <source>
        <dbReference type="ARBA" id="ARBA00022989"/>
    </source>
</evidence>
<feature type="domain" description="ABC transporter" evidence="13">
    <location>
        <begin position="1007"/>
        <end position="1243"/>
    </location>
</feature>
<dbReference type="OrthoDB" id="6500128at2759"/>
<dbReference type="PROSITE" id="PS50929">
    <property type="entry name" value="ABC_TM1F"/>
    <property type="match status" value="2"/>
</dbReference>
<accession>A0A9D5H979</accession>
<keyword evidence="16" id="KW-1185">Reference proteome</keyword>
<keyword evidence="3" id="KW-0813">Transport</keyword>
<organism evidence="15 16">
    <name type="scientific">Dioscorea zingiberensis</name>
    <dbReference type="NCBI Taxonomy" id="325984"/>
    <lineage>
        <taxon>Eukaryota</taxon>
        <taxon>Viridiplantae</taxon>
        <taxon>Streptophyta</taxon>
        <taxon>Embryophyta</taxon>
        <taxon>Tracheophyta</taxon>
        <taxon>Spermatophyta</taxon>
        <taxon>Magnoliopsida</taxon>
        <taxon>Liliopsida</taxon>
        <taxon>Dioscoreales</taxon>
        <taxon>Dioscoreaceae</taxon>
        <taxon>Dioscorea</taxon>
    </lineage>
</organism>
<feature type="domain" description="ABC transmembrane type-1" evidence="14">
    <location>
        <begin position="63"/>
        <end position="352"/>
    </location>
</feature>
<dbReference type="SUPFAM" id="SSF90123">
    <property type="entry name" value="ABC transporter transmembrane region"/>
    <property type="match status" value="2"/>
</dbReference>
<feature type="region of interest" description="Disordered" evidence="11">
    <location>
        <begin position="1"/>
        <end position="37"/>
    </location>
</feature>
<dbReference type="Pfam" id="PF00005">
    <property type="entry name" value="ABC_tran"/>
    <property type="match status" value="2"/>
</dbReference>
<keyword evidence="9 12" id="KW-0472">Membrane</keyword>
<feature type="transmembrane region" description="Helical" evidence="12">
    <location>
        <begin position="947"/>
        <end position="969"/>
    </location>
</feature>
<feature type="transmembrane region" description="Helical" evidence="12">
    <location>
        <begin position="216"/>
        <end position="235"/>
    </location>
</feature>
<feature type="transmembrane region" description="Helical" evidence="12">
    <location>
        <begin position="287"/>
        <end position="311"/>
    </location>
</feature>
<dbReference type="CDD" id="cd18577">
    <property type="entry name" value="ABC_6TM_Pgp_ABCB1_D1_like"/>
    <property type="match status" value="1"/>
</dbReference>
<keyword evidence="10" id="KW-0325">Glycoprotein</keyword>
<dbReference type="PROSITE" id="PS50893">
    <property type="entry name" value="ABC_TRANSPORTER_2"/>
    <property type="match status" value="2"/>
</dbReference>
<feature type="domain" description="ABC transmembrane type-1" evidence="14">
    <location>
        <begin position="685"/>
        <end position="974"/>
    </location>
</feature>
<comment type="caution">
    <text evidence="15">The sequence shown here is derived from an EMBL/GenBank/DDBJ whole genome shotgun (WGS) entry which is preliminary data.</text>
</comment>
<feature type="compositionally biased region" description="Basic and acidic residues" evidence="11">
    <location>
        <begin position="7"/>
        <end position="17"/>
    </location>
</feature>
<dbReference type="Pfam" id="PF00664">
    <property type="entry name" value="ABC_membrane"/>
    <property type="match status" value="2"/>
</dbReference>
<sequence>MNISEKGIIENKEHEESQFQFQGRRKEEEKKKKKRRDDHEVREKASFLQLFSFADTWDCTLMAMGFVGACVHGASLPLFFVFLGKLINVFGAAAYLLPASTSNQVAKFSLDFVYLGIVVLFSAWMEVACWMHTAERQAAKMRIKYLKSLLNRDIAFFDTQTSTGEIITTITSDIIIIQDAISEKVGKSVHCISRFIVGFTIGFTRIWQISLVTLSVVPLLAFSGGVFAYTTAGFIGKVRKSCVKAGEIAEEAIGNIRTVQAFVGEEKAVKSYKSALLKTYRFGVKVALAKGLGLGSVYGVLACSWALLIWFTSGIVHKDISNGAEAFTTIISVFVSGLSLGQAAPYISGILKAKTAAHPILEMIERSRLNKALKVSGHTLHQVDGHIQLCNLCFSYPSRPGVLIFDGLNLDIPSGKIVALVGGSGSGKSSIISLIARFYEPLSGSILLDGHDIKDLELKWLRQQIGLVNQEPALFATSIRENIVFGKEDATLEEITRAAALSNACTFIDNLPDQYETQVGEHGVQLSGGQKQHIAIARVMLKNPRILLLDEATSALDAEFEKSVHKGLNSVMVGCTTVIVTHRLSTIRNADVIAVVQSGKIVEIGTHNELMLDPQSTYQSLVQFQASASVQGSSVIGHSKRGSDKQFHSFHSDKDLFNYYDLEATERVRTVSVRRLYSMVGPDWIFGLLGTIGALVTGAQMPVFTLYMTQALVAFYMDWKSTQREIRKIALFFCGASLLTLVSHTMQHFNFGIMGERLVLRVREKVFRAILHNEIGWFDDTSHTSTWLSSRLETDATVLRMMVVDRSGILLHNAGLIMTSFIITFMLNWRLTLVILAIFPLLISANISEQFFLKGFGGNFSMAYLKANMLAAEAVSNMRTVASFCLEDKVVKLYASELDSPAKHSLQRGHITGIVYGFSQFCLFSSYGLAMWYGSVLMAKDLISFPSVIRCFMVLIVTAFAMAEALALAPDIFRGNQMVDSVFELMDRNPKGVIDTGVDVVSVTGMVELKGLEFYYPSRPDDMIFRDLDLRVNAGKTMALVGMSGSGKSTVLALILRFYDPTAGKVMIDGKDISKFQLKSLRKHISLVQQEPALFATTIYGNILYGKDDASEAEVVEAAKLANAHSFISALPEGYSTKVGERGVQLSGGQKQRIAIARAIIKNPTILLLDEATSALDVESENIVQHALDRVMKTRTTVMVAHRLSTVQNADMISVLQDGKIIEQGNHVTLIERKNGAYYNLISLQQQ</sequence>
<dbReference type="PANTHER" id="PTHR43394">
    <property type="entry name" value="ATP-DEPENDENT PERMEASE MDL1, MITOCHONDRIAL"/>
    <property type="match status" value="1"/>
</dbReference>
<dbReference type="GO" id="GO:0015421">
    <property type="term" value="F:ABC-type oligopeptide transporter activity"/>
    <property type="evidence" value="ECO:0007669"/>
    <property type="project" value="TreeGrafter"/>
</dbReference>
<dbReference type="GO" id="GO:0090374">
    <property type="term" value="P:oligopeptide export from mitochondrion"/>
    <property type="evidence" value="ECO:0007669"/>
    <property type="project" value="TreeGrafter"/>
</dbReference>
<comment type="similarity">
    <text evidence="2">Belongs to the ABC transporter superfamily. ABCB family. Multidrug resistance exporter (TC 3.A.1.201) subfamily.</text>
</comment>
<dbReference type="Gene3D" id="3.40.50.300">
    <property type="entry name" value="P-loop containing nucleotide triphosphate hydrolases"/>
    <property type="match status" value="2"/>
</dbReference>
<keyword evidence="4 12" id="KW-0812">Transmembrane</keyword>
<evidence type="ECO:0000256" key="9">
    <source>
        <dbReference type="ARBA" id="ARBA00023136"/>
    </source>
</evidence>
<feature type="transmembrane region" description="Helical" evidence="12">
    <location>
        <begin position="684"/>
        <end position="709"/>
    </location>
</feature>
<reference evidence="15" key="2">
    <citation type="journal article" date="2022" name="Hortic Res">
        <title>The genome of Dioscorea zingiberensis sheds light on the biosynthesis, origin and evolution of the medicinally important diosgenin saponins.</title>
        <authorList>
            <person name="Li Y."/>
            <person name="Tan C."/>
            <person name="Li Z."/>
            <person name="Guo J."/>
            <person name="Li S."/>
            <person name="Chen X."/>
            <person name="Wang C."/>
            <person name="Dai X."/>
            <person name="Yang H."/>
            <person name="Song W."/>
            <person name="Hou L."/>
            <person name="Xu J."/>
            <person name="Tong Z."/>
            <person name="Xu A."/>
            <person name="Yuan X."/>
            <person name="Wang W."/>
            <person name="Yang Q."/>
            <person name="Chen L."/>
            <person name="Sun Z."/>
            <person name="Wang K."/>
            <person name="Pan B."/>
            <person name="Chen J."/>
            <person name="Bao Y."/>
            <person name="Liu F."/>
            <person name="Qi X."/>
            <person name="Gang D.R."/>
            <person name="Wen J."/>
            <person name="Li J."/>
        </authorList>
    </citation>
    <scope>NUCLEOTIDE SEQUENCE</scope>
    <source>
        <strain evidence="15">Dzin_1.0</strain>
    </source>
</reference>
<dbReference type="CDD" id="cd03249">
    <property type="entry name" value="ABC_MTABC3_MDL1_MDL2"/>
    <property type="match status" value="1"/>
</dbReference>
<dbReference type="InterPro" id="IPR017871">
    <property type="entry name" value="ABC_transporter-like_CS"/>
</dbReference>
<evidence type="ECO:0000259" key="14">
    <source>
        <dbReference type="PROSITE" id="PS50929"/>
    </source>
</evidence>
<feature type="transmembrane region" description="Helical" evidence="12">
    <location>
        <begin position="112"/>
        <end position="134"/>
    </location>
</feature>
<evidence type="ECO:0000256" key="11">
    <source>
        <dbReference type="SAM" id="MobiDB-lite"/>
    </source>
</evidence>
<dbReference type="EMBL" id="JAGGNH010000007">
    <property type="protein sequence ID" value="KAJ0968044.1"/>
    <property type="molecule type" value="Genomic_DNA"/>
</dbReference>
<dbReference type="InterPro" id="IPR003439">
    <property type="entry name" value="ABC_transporter-like_ATP-bd"/>
</dbReference>
<dbReference type="GO" id="GO:0005524">
    <property type="term" value="F:ATP binding"/>
    <property type="evidence" value="ECO:0007669"/>
    <property type="project" value="UniProtKB-KW"/>
</dbReference>
<feature type="transmembrane region" description="Helical" evidence="12">
    <location>
        <begin position="78"/>
        <end position="97"/>
    </location>
</feature>
<evidence type="ECO:0000256" key="2">
    <source>
        <dbReference type="ARBA" id="ARBA00007577"/>
    </source>
</evidence>
<evidence type="ECO:0000256" key="6">
    <source>
        <dbReference type="ARBA" id="ARBA00022741"/>
    </source>
</evidence>
<dbReference type="PROSITE" id="PS00211">
    <property type="entry name" value="ABC_TRANSPORTER_1"/>
    <property type="match status" value="1"/>
</dbReference>
<feature type="domain" description="ABC transporter" evidence="13">
    <location>
        <begin position="387"/>
        <end position="623"/>
    </location>
</feature>
<evidence type="ECO:0000256" key="3">
    <source>
        <dbReference type="ARBA" id="ARBA00022448"/>
    </source>
</evidence>
<feature type="transmembrane region" description="Helical" evidence="12">
    <location>
        <begin position="809"/>
        <end position="827"/>
    </location>
</feature>
<dbReference type="AlphaFoldDB" id="A0A9D5H979"/>
<keyword evidence="7" id="KW-0067">ATP-binding</keyword>
<name>A0A9D5H979_9LILI</name>
<reference evidence="15" key="1">
    <citation type="submission" date="2021-03" db="EMBL/GenBank/DDBJ databases">
        <authorList>
            <person name="Li Z."/>
            <person name="Yang C."/>
        </authorList>
    </citation>
    <scope>NUCLEOTIDE SEQUENCE</scope>
    <source>
        <strain evidence="15">Dzin_1.0</strain>
        <tissue evidence="15">Leaf</tissue>
    </source>
</reference>
<evidence type="ECO:0000313" key="15">
    <source>
        <dbReference type="EMBL" id="KAJ0968044.1"/>
    </source>
</evidence>
<feature type="transmembrane region" description="Helical" evidence="12">
    <location>
        <begin position="729"/>
        <end position="753"/>
    </location>
</feature>
<feature type="transmembrane region" description="Helical" evidence="12">
    <location>
        <begin position="833"/>
        <end position="853"/>
    </location>
</feature>
<dbReference type="SUPFAM" id="SSF52540">
    <property type="entry name" value="P-loop containing nucleoside triphosphate hydrolases"/>
    <property type="match status" value="2"/>
</dbReference>
<dbReference type="GO" id="GO:0016887">
    <property type="term" value="F:ATP hydrolysis activity"/>
    <property type="evidence" value="ECO:0007669"/>
    <property type="project" value="InterPro"/>
</dbReference>
<dbReference type="InterPro" id="IPR011527">
    <property type="entry name" value="ABC1_TM_dom"/>
</dbReference>
<dbReference type="Proteomes" id="UP001085076">
    <property type="component" value="Miscellaneous, Linkage group lg07"/>
</dbReference>
<feature type="transmembrane region" description="Helical" evidence="12">
    <location>
        <begin position="191"/>
        <end position="210"/>
    </location>
</feature>
<protein>
    <submittedName>
        <fullName evidence="15">Uncharacterized protein</fullName>
    </submittedName>
</protein>